<feature type="region of interest" description="Disordered" evidence="1">
    <location>
        <begin position="1"/>
        <end position="35"/>
    </location>
</feature>
<feature type="region of interest" description="Disordered" evidence="1">
    <location>
        <begin position="491"/>
        <end position="544"/>
    </location>
</feature>
<feature type="compositionally biased region" description="Basic and acidic residues" evidence="1">
    <location>
        <begin position="581"/>
        <end position="591"/>
    </location>
</feature>
<feature type="compositionally biased region" description="Low complexity" evidence="1">
    <location>
        <begin position="495"/>
        <end position="509"/>
    </location>
</feature>
<feature type="compositionally biased region" description="Polar residues" evidence="1">
    <location>
        <begin position="663"/>
        <end position="678"/>
    </location>
</feature>
<evidence type="ECO:0000313" key="3">
    <source>
        <dbReference type="Proteomes" id="UP000226031"/>
    </source>
</evidence>
<dbReference type="EMBL" id="PDND01000160">
    <property type="protein sequence ID" value="PGH30688.1"/>
    <property type="molecule type" value="Genomic_DNA"/>
</dbReference>
<evidence type="ECO:0000256" key="1">
    <source>
        <dbReference type="SAM" id="MobiDB-lite"/>
    </source>
</evidence>
<feature type="region of interest" description="Disordered" evidence="1">
    <location>
        <begin position="412"/>
        <end position="461"/>
    </location>
</feature>
<proteinExistence type="predicted"/>
<dbReference type="VEuPathDB" id="FungiDB:EMCG_06011"/>
<feature type="region of interest" description="Disordered" evidence="1">
    <location>
        <begin position="831"/>
        <end position="887"/>
    </location>
</feature>
<feature type="compositionally biased region" description="Basic and acidic residues" evidence="1">
    <location>
        <begin position="1"/>
        <end position="20"/>
    </location>
</feature>
<evidence type="ECO:0000313" key="2">
    <source>
        <dbReference type="EMBL" id="PGH30688.1"/>
    </source>
</evidence>
<feature type="compositionally biased region" description="Polar residues" evidence="1">
    <location>
        <begin position="759"/>
        <end position="768"/>
    </location>
</feature>
<feature type="region of interest" description="Disordered" evidence="1">
    <location>
        <begin position="706"/>
        <end position="795"/>
    </location>
</feature>
<dbReference type="AlphaFoldDB" id="A0A2B7ZC14"/>
<reference evidence="2 3" key="1">
    <citation type="submission" date="2017-10" db="EMBL/GenBank/DDBJ databases">
        <title>Comparative genomics in systemic dimorphic fungi from Ajellomycetaceae.</title>
        <authorList>
            <person name="Munoz J.F."/>
            <person name="Mcewen J.G."/>
            <person name="Clay O.K."/>
            <person name="Cuomo C.A."/>
        </authorList>
    </citation>
    <scope>NUCLEOTIDE SEQUENCE [LARGE SCALE GENOMIC DNA]</scope>
    <source>
        <strain evidence="2 3">UAMH4076</strain>
    </source>
</reference>
<feature type="region of interest" description="Disordered" evidence="1">
    <location>
        <begin position="663"/>
        <end position="690"/>
    </location>
</feature>
<dbReference type="STRING" id="73230.A0A2B7ZC14"/>
<comment type="caution">
    <text evidence="2">The sequence shown here is derived from an EMBL/GenBank/DDBJ whole genome shotgun (WGS) entry which is preliminary data.</text>
</comment>
<protein>
    <submittedName>
        <fullName evidence="2">Uncharacterized protein</fullName>
    </submittedName>
</protein>
<feature type="compositionally biased region" description="Polar residues" evidence="1">
    <location>
        <begin position="433"/>
        <end position="446"/>
    </location>
</feature>
<organism evidence="2 3">
    <name type="scientific">[Emmonsia] crescens</name>
    <dbReference type="NCBI Taxonomy" id="73230"/>
    <lineage>
        <taxon>Eukaryota</taxon>
        <taxon>Fungi</taxon>
        <taxon>Dikarya</taxon>
        <taxon>Ascomycota</taxon>
        <taxon>Pezizomycotina</taxon>
        <taxon>Eurotiomycetes</taxon>
        <taxon>Eurotiomycetidae</taxon>
        <taxon>Onygenales</taxon>
        <taxon>Ajellomycetaceae</taxon>
        <taxon>Emergomyces</taxon>
    </lineage>
</organism>
<sequence>MNLRGRDVIKPPKRYDEEMFMKPTPPPPTHNEPRGYGPNVWRPTFPSALVDFNPDLPPAAFPTIDCQQPPKPLAQEVLGSSSNKIGPMQGHGGANIVSGESIVDGHHMAKSNHERGMGRDGDGDVSMLDAGYDFRDNAPDKLDYQACWDYVNYLNELENSAEGVTRSMNLSDDENDVGIGAYEAAGISASPLRGGKWSDISPILQTEIFENLRSVYDYRQAVEALRLSPSEQVKMIEHSSARKEQVQRENVKLNEMRMKQLRALLRMDNSYLKTQKVPGQLVFRNISKKCLRDTTTRSGPDYSMSQASDILIARKYLRRLGLDPKFAGEWSNNLVTITTTGMIGGEEDFEWTGELPVSEEANISEHGDTEYESSLGSETTHDDSSQSDCSPTPKRPRTLVPNLNAAQQILCHRRESSVSRTSMTRSLPFGGLSTRTGSSQSLQSSRPFHDDRPQPSPLGRESVVRLRVGPQGAARIQQDIFGMAGDIMRAPSQPQTSVASNNTSSANQVPPLGFRNMPSLDGIKIPSQHGFRQQRSSKKGGCETLKRSLGGTWYYRKSREETDAASRASRVLRNRLASAKAEAEAARRSDSACHGSTPTSPPVNLTLPSPSDTYGINNNGLCECQSEGLRRVEPLAGWTAAGSGNPQTPPILGANIVPHYTSLSNHAGTEGNGPQYSPITPPSIEAPRWPEENQTDVGELEGYATHSRPDDAEMQGDATGDATGASCSLSTDAERISSKHGSLHAAENSVSPVPESETTDVNGESTVMETDIAQDKFSPASTETAGPATPDMNTALFCPKEQLPDSSNAEAAVPLSLETMEKPRKKTYRKCGNGWAKKKKPFSKPVESLTETVVQGPTKKATKSSAPGVETTNSGRRRSERINKQAG</sequence>
<keyword evidence="3" id="KW-1185">Reference proteome</keyword>
<gene>
    <name evidence="2" type="ORF">GX50_06552</name>
</gene>
<feature type="compositionally biased region" description="Polar residues" evidence="1">
    <location>
        <begin position="594"/>
        <end position="609"/>
    </location>
</feature>
<accession>A0A2B7ZC14</accession>
<name>A0A2B7ZC14_9EURO</name>
<feature type="region of interest" description="Disordered" evidence="1">
    <location>
        <begin position="581"/>
        <end position="609"/>
    </location>
</feature>
<feature type="region of interest" description="Disordered" evidence="1">
    <location>
        <begin position="360"/>
        <end position="400"/>
    </location>
</feature>
<dbReference type="Proteomes" id="UP000226031">
    <property type="component" value="Unassembled WGS sequence"/>
</dbReference>